<dbReference type="EMBL" id="LS398110">
    <property type="protein sequence ID" value="SPP96911.1"/>
    <property type="molecule type" value="Genomic_DNA"/>
</dbReference>
<protein>
    <submittedName>
        <fullName evidence="2">Uncharacterized protein</fullName>
    </submittedName>
</protein>
<feature type="region of interest" description="Disordered" evidence="1">
    <location>
        <begin position="1"/>
        <end position="71"/>
    </location>
</feature>
<evidence type="ECO:0000313" key="2">
    <source>
        <dbReference type="EMBL" id="SPP96911.1"/>
    </source>
</evidence>
<organism evidence="2 3">
    <name type="scientific">Bradyrhizobium vignae</name>
    <dbReference type="NCBI Taxonomy" id="1549949"/>
    <lineage>
        <taxon>Bacteria</taxon>
        <taxon>Pseudomonadati</taxon>
        <taxon>Pseudomonadota</taxon>
        <taxon>Alphaproteobacteria</taxon>
        <taxon>Hyphomicrobiales</taxon>
        <taxon>Nitrobacteraceae</taxon>
        <taxon>Bradyrhizobium</taxon>
    </lineage>
</organism>
<evidence type="ECO:0000313" key="3">
    <source>
        <dbReference type="Proteomes" id="UP000246085"/>
    </source>
</evidence>
<dbReference type="KEGG" id="bvz:BRAD3257_5986"/>
<accession>A0A2U3Q661</accession>
<dbReference type="AlphaFoldDB" id="A0A2U3Q661"/>
<evidence type="ECO:0000256" key="1">
    <source>
        <dbReference type="SAM" id="MobiDB-lite"/>
    </source>
</evidence>
<proteinExistence type="predicted"/>
<sequence>MAPAHDQRSHPSYGCNAVEPALRRADTPRHRLPRAGDARQGTLPHARRRAEIGRAEGKPECAQTWNVHRGW</sequence>
<dbReference type="Proteomes" id="UP000246085">
    <property type="component" value="Chromosome BRAD3257"/>
</dbReference>
<feature type="compositionally biased region" description="Basic and acidic residues" evidence="1">
    <location>
        <begin position="49"/>
        <end position="59"/>
    </location>
</feature>
<name>A0A2U3Q661_9BRAD</name>
<reference evidence="2 3" key="1">
    <citation type="submission" date="2018-03" db="EMBL/GenBank/DDBJ databases">
        <authorList>
            <person name="Gully D."/>
        </authorList>
    </citation>
    <scope>NUCLEOTIDE SEQUENCE [LARGE SCALE GENOMIC DNA]</scope>
    <source>
        <strain evidence="2">ORS3257</strain>
    </source>
</reference>
<gene>
    <name evidence="2" type="ORF">BRAD3257_5986</name>
</gene>
<feature type="compositionally biased region" description="Basic and acidic residues" evidence="1">
    <location>
        <begin position="21"/>
        <end position="37"/>
    </location>
</feature>